<feature type="region of interest" description="Disordered" evidence="1">
    <location>
        <begin position="38"/>
        <end position="71"/>
    </location>
</feature>
<protein>
    <submittedName>
        <fullName evidence="2">Uncharacterized protein</fullName>
    </submittedName>
</protein>
<feature type="compositionally biased region" description="Low complexity" evidence="1">
    <location>
        <begin position="53"/>
        <end position="70"/>
    </location>
</feature>
<dbReference type="EMBL" id="JABSTR010000005">
    <property type="protein sequence ID" value="KAH9370491.1"/>
    <property type="molecule type" value="Genomic_DNA"/>
</dbReference>
<dbReference type="AlphaFoldDB" id="A0A9J6G5W7"/>
<organism evidence="2 3">
    <name type="scientific">Haemaphysalis longicornis</name>
    <name type="common">Bush tick</name>
    <dbReference type="NCBI Taxonomy" id="44386"/>
    <lineage>
        <taxon>Eukaryota</taxon>
        <taxon>Metazoa</taxon>
        <taxon>Ecdysozoa</taxon>
        <taxon>Arthropoda</taxon>
        <taxon>Chelicerata</taxon>
        <taxon>Arachnida</taxon>
        <taxon>Acari</taxon>
        <taxon>Parasitiformes</taxon>
        <taxon>Ixodida</taxon>
        <taxon>Ixodoidea</taxon>
        <taxon>Ixodidae</taxon>
        <taxon>Haemaphysalinae</taxon>
        <taxon>Haemaphysalis</taxon>
    </lineage>
</organism>
<reference evidence="2 3" key="1">
    <citation type="journal article" date="2020" name="Cell">
        <title>Large-Scale Comparative Analyses of Tick Genomes Elucidate Their Genetic Diversity and Vector Capacities.</title>
        <authorList>
            <consortium name="Tick Genome and Microbiome Consortium (TIGMIC)"/>
            <person name="Jia N."/>
            <person name="Wang J."/>
            <person name="Shi W."/>
            <person name="Du L."/>
            <person name="Sun Y."/>
            <person name="Zhan W."/>
            <person name="Jiang J.F."/>
            <person name="Wang Q."/>
            <person name="Zhang B."/>
            <person name="Ji P."/>
            <person name="Bell-Sakyi L."/>
            <person name="Cui X.M."/>
            <person name="Yuan T.T."/>
            <person name="Jiang B.G."/>
            <person name="Yang W.F."/>
            <person name="Lam T.T."/>
            <person name="Chang Q.C."/>
            <person name="Ding S.J."/>
            <person name="Wang X.J."/>
            <person name="Zhu J.G."/>
            <person name="Ruan X.D."/>
            <person name="Zhao L."/>
            <person name="Wei J.T."/>
            <person name="Ye R.Z."/>
            <person name="Que T.C."/>
            <person name="Du C.H."/>
            <person name="Zhou Y.H."/>
            <person name="Cheng J.X."/>
            <person name="Dai P.F."/>
            <person name="Guo W.B."/>
            <person name="Han X.H."/>
            <person name="Huang E.J."/>
            <person name="Li L.F."/>
            <person name="Wei W."/>
            <person name="Gao Y.C."/>
            <person name="Liu J.Z."/>
            <person name="Shao H.Z."/>
            <person name="Wang X."/>
            <person name="Wang C.C."/>
            <person name="Yang T.C."/>
            <person name="Huo Q.B."/>
            <person name="Li W."/>
            <person name="Chen H.Y."/>
            <person name="Chen S.E."/>
            <person name="Zhou L.G."/>
            <person name="Ni X.B."/>
            <person name="Tian J.H."/>
            <person name="Sheng Y."/>
            <person name="Liu T."/>
            <person name="Pan Y.S."/>
            <person name="Xia L.Y."/>
            <person name="Li J."/>
            <person name="Zhao F."/>
            <person name="Cao W.C."/>
        </authorList>
    </citation>
    <scope>NUCLEOTIDE SEQUENCE [LARGE SCALE GENOMIC DNA]</scope>
    <source>
        <strain evidence="2">HaeL-2018</strain>
    </source>
</reference>
<gene>
    <name evidence="2" type="ORF">HPB48_020549</name>
</gene>
<keyword evidence="3" id="KW-1185">Reference proteome</keyword>
<evidence type="ECO:0000313" key="2">
    <source>
        <dbReference type="EMBL" id="KAH9370491.1"/>
    </source>
</evidence>
<proteinExistence type="predicted"/>
<name>A0A9J6G5W7_HAELO</name>
<dbReference type="Proteomes" id="UP000821853">
    <property type="component" value="Chromosome 3"/>
</dbReference>
<sequence length="232" mass="24768">MRNKSLKYLDYAFFSTIVPRAYKCCAVTSADGDIPGGRASHQTTATAGVLNRSSGSTSSSGSAGSPCGSPSAPPCVHKQAVRVASTAVAAGSSPKLSRGGLCCMHEGATDDEDCDTGGRPVFRPTSTGKVARFHELRRQASASAKASPEQRKREASPPLCHVELRGRKVVKKTSLDNKFFLVPVPSVFLLSLNSEQRFHAAIGFPFALESSPGMFDLRRRELRKAFCLCTVD</sequence>
<dbReference type="OrthoDB" id="10621636at2759"/>
<evidence type="ECO:0000313" key="3">
    <source>
        <dbReference type="Proteomes" id="UP000821853"/>
    </source>
</evidence>
<evidence type="ECO:0000256" key="1">
    <source>
        <dbReference type="SAM" id="MobiDB-lite"/>
    </source>
</evidence>
<dbReference type="VEuPathDB" id="VectorBase:HLOH_042793"/>
<comment type="caution">
    <text evidence="2">The sequence shown here is derived from an EMBL/GenBank/DDBJ whole genome shotgun (WGS) entry which is preliminary data.</text>
</comment>
<accession>A0A9J6G5W7</accession>